<organism evidence="1 2">
    <name type="scientific">Actinomadura syzygii</name>
    <dbReference type="NCBI Taxonomy" id="1427538"/>
    <lineage>
        <taxon>Bacteria</taxon>
        <taxon>Bacillati</taxon>
        <taxon>Actinomycetota</taxon>
        <taxon>Actinomycetes</taxon>
        <taxon>Streptosporangiales</taxon>
        <taxon>Thermomonosporaceae</taxon>
        <taxon>Actinomadura</taxon>
    </lineage>
</organism>
<gene>
    <name evidence="1" type="ORF">FXF65_14480</name>
</gene>
<dbReference type="AlphaFoldDB" id="A0A5D0UCC9"/>
<dbReference type="EMBL" id="VSFF01000005">
    <property type="protein sequence ID" value="TYC15275.1"/>
    <property type="molecule type" value="Genomic_DNA"/>
</dbReference>
<dbReference type="RefSeq" id="WP_148350420.1">
    <property type="nucleotide sequence ID" value="NZ_JBHSBF010000027.1"/>
</dbReference>
<accession>A0A5D0UCC9</accession>
<evidence type="ECO:0000313" key="1">
    <source>
        <dbReference type="EMBL" id="TYC15275.1"/>
    </source>
</evidence>
<sequence length="65" mass="7341">MTCGDDGTWRTDPAAYLAELRREFPGFGIVADPWRPIWMAVRGDVFIKATDGVVLRQRLMELSGE</sequence>
<comment type="caution">
    <text evidence="1">The sequence shown here is derived from an EMBL/GenBank/DDBJ whole genome shotgun (WGS) entry which is preliminary data.</text>
</comment>
<dbReference type="Proteomes" id="UP000322634">
    <property type="component" value="Unassembled WGS sequence"/>
</dbReference>
<dbReference type="OrthoDB" id="3481750at2"/>
<evidence type="ECO:0000313" key="2">
    <source>
        <dbReference type="Proteomes" id="UP000322634"/>
    </source>
</evidence>
<reference evidence="1 2" key="1">
    <citation type="submission" date="2019-08" db="EMBL/GenBank/DDBJ databases">
        <title>Actinomadura sp. nov. CYP1-5 isolated from mountain soil.</title>
        <authorList>
            <person name="Songsumanus A."/>
            <person name="Kuncharoen N."/>
            <person name="Kudo T."/>
            <person name="Yuki M."/>
            <person name="Igarashi Y."/>
            <person name="Tanasupawat S."/>
        </authorList>
    </citation>
    <scope>NUCLEOTIDE SEQUENCE [LARGE SCALE GENOMIC DNA]</scope>
    <source>
        <strain evidence="1 2">GKU157</strain>
    </source>
</reference>
<protein>
    <submittedName>
        <fullName evidence="1">Uncharacterized protein</fullName>
    </submittedName>
</protein>
<proteinExistence type="predicted"/>
<keyword evidence="2" id="KW-1185">Reference proteome</keyword>
<name>A0A5D0UCC9_9ACTN</name>